<dbReference type="InterPro" id="IPR003175">
    <property type="entry name" value="CDI_dom"/>
</dbReference>
<evidence type="ECO:0000256" key="1">
    <source>
        <dbReference type="ARBA" id="ARBA00004123"/>
    </source>
</evidence>
<keyword evidence="4" id="KW-0539">Nucleus</keyword>
<dbReference type="GO" id="GO:2000134">
    <property type="term" value="P:negative regulation of G1/S transition of mitotic cell cycle"/>
    <property type="evidence" value="ECO:0007669"/>
    <property type="project" value="EnsemblMetazoa"/>
</dbReference>
<dbReference type="FunCoup" id="B4KTU6">
    <property type="interactions" value="450"/>
</dbReference>
<dbReference type="HOGENOM" id="CLU_094701_0_0_1"/>
<comment type="similarity">
    <text evidence="2">Belongs to the CDI family.</text>
</comment>
<dbReference type="PANTHER" id="PTHR10265:SF45">
    <property type="entry name" value="DACAPO"/>
    <property type="match status" value="1"/>
</dbReference>
<dbReference type="EMBL" id="CH933808">
    <property type="protein sequence ID" value="EDW10672.1"/>
    <property type="molecule type" value="Genomic_DNA"/>
</dbReference>
<dbReference type="KEGG" id="dmo:Dmoj_GI18426"/>
<feature type="domain" description="Cyclin-dependent kinase inhibitor" evidence="7">
    <location>
        <begin position="42"/>
        <end position="93"/>
    </location>
</feature>
<dbReference type="GO" id="GO:0045035">
    <property type="term" value="P:sensory organ precursor cell division"/>
    <property type="evidence" value="ECO:0007669"/>
    <property type="project" value="EnsemblMetazoa"/>
</dbReference>
<evidence type="ECO:0000259" key="7">
    <source>
        <dbReference type="Pfam" id="PF02234"/>
    </source>
</evidence>
<dbReference type="GO" id="GO:0007294">
    <property type="term" value="P:germarium-derived oocyte fate determination"/>
    <property type="evidence" value="ECO:0007669"/>
    <property type="project" value="EnsemblMetazoa"/>
</dbReference>
<dbReference type="GO" id="GO:0035220">
    <property type="term" value="P:wing disc development"/>
    <property type="evidence" value="ECO:0007669"/>
    <property type="project" value="EnsemblMetazoa"/>
</dbReference>
<evidence type="ECO:0000256" key="4">
    <source>
        <dbReference type="ARBA" id="ARBA00023242"/>
    </source>
</evidence>
<reference evidence="8 9" key="1">
    <citation type="journal article" date="2007" name="Nature">
        <title>Evolution of genes and genomes on the Drosophila phylogeny.</title>
        <authorList>
            <consortium name="Drosophila 12 Genomes Consortium"/>
            <person name="Clark A.G."/>
            <person name="Eisen M.B."/>
            <person name="Smith D.R."/>
            <person name="Bergman C.M."/>
            <person name="Oliver B."/>
            <person name="Markow T.A."/>
            <person name="Kaufman T.C."/>
            <person name="Kellis M."/>
            <person name="Gelbart W."/>
            <person name="Iyer V.N."/>
            <person name="Pollard D.A."/>
            <person name="Sackton T.B."/>
            <person name="Larracuente A.M."/>
            <person name="Singh N.D."/>
            <person name="Abad J.P."/>
            <person name="Abt D.N."/>
            <person name="Adryan B."/>
            <person name="Aguade M."/>
            <person name="Akashi H."/>
            <person name="Anderson W.W."/>
            <person name="Aquadro C.F."/>
            <person name="Ardell D.H."/>
            <person name="Arguello R."/>
            <person name="Artieri C.G."/>
            <person name="Barbash D.A."/>
            <person name="Barker D."/>
            <person name="Barsanti P."/>
            <person name="Batterham P."/>
            <person name="Batzoglou S."/>
            <person name="Begun D."/>
            <person name="Bhutkar A."/>
            <person name="Blanco E."/>
            <person name="Bosak S.A."/>
            <person name="Bradley R.K."/>
            <person name="Brand A.D."/>
            <person name="Brent M.R."/>
            <person name="Brooks A.N."/>
            <person name="Brown R.H."/>
            <person name="Butlin R.K."/>
            <person name="Caggese C."/>
            <person name="Calvi B.R."/>
            <person name="Bernardo de Carvalho A."/>
            <person name="Caspi A."/>
            <person name="Castrezana S."/>
            <person name="Celniker S.E."/>
            <person name="Chang J.L."/>
            <person name="Chapple C."/>
            <person name="Chatterji S."/>
            <person name="Chinwalla A."/>
            <person name="Civetta A."/>
            <person name="Clifton S.W."/>
            <person name="Comeron J.M."/>
            <person name="Costello J.C."/>
            <person name="Coyne J.A."/>
            <person name="Daub J."/>
            <person name="David R.G."/>
            <person name="Delcher A.L."/>
            <person name="Delehaunty K."/>
            <person name="Do C.B."/>
            <person name="Ebling H."/>
            <person name="Edwards K."/>
            <person name="Eickbush T."/>
            <person name="Evans J.D."/>
            <person name="Filipski A."/>
            <person name="Findeiss S."/>
            <person name="Freyhult E."/>
            <person name="Fulton L."/>
            <person name="Fulton R."/>
            <person name="Garcia A.C."/>
            <person name="Gardiner A."/>
            <person name="Garfield D.A."/>
            <person name="Garvin B.E."/>
            <person name="Gibson G."/>
            <person name="Gilbert D."/>
            <person name="Gnerre S."/>
            <person name="Godfrey J."/>
            <person name="Good R."/>
            <person name="Gotea V."/>
            <person name="Gravely B."/>
            <person name="Greenberg A.J."/>
            <person name="Griffiths-Jones S."/>
            <person name="Gross S."/>
            <person name="Guigo R."/>
            <person name="Gustafson E.A."/>
            <person name="Haerty W."/>
            <person name="Hahn M.W."/>
            <person name="Halligan D.L."/>
            <person name="Halpern A.L."/>
            <person name="Halter G.M."/>
            <person name="Han M.V."/>
            <person name="Heger A."/>
            <person name="Hillier L."/>
            <person name="Hinrichs A.S."/>
            <person name="Holmes I."/>
            <person name="Hoskins R.A."/>
            <person name="Hubisz M.J."/>
            <person name="Hultmark D."/>
            <person name="Huntley M.A."/>
            <person name="Jaffe D.B."/>
            <person name="Jagadeeshan S."/>
            <person name="Jeck W.R."/>
            <person name="Johnson J."/>
            <person name="Jones C.D."/>
            <person name="Jordan W.C."/>
            <person name="Karpen G.H."/>
            <person name="Kataoka E."/>
            <person name="Keightley P.D."/>
            <person name="Kheradpour P."/>
            <person name="Kirkness E.F."/>
            <person name="Koerich L.B."/>
            <person name="Kristiansen K."/>
            <person name="Kudrna D."/>
            <person name="Kulathinal R.J."/>
            <person name="Kumar S."/>
            <person name="Kwok R."/>
            <person name="Lander E."/>
            <person name="Langley C.H."/>
            <person name="Lapoint R."/>
            <person name="Lazzaro B.P."/>
            <person name="Lee S.J."/>
            <person name="Levesque L."/>
            <person name="Li R."/>
            <person name="Lin C.F."/>
            <person name="Lin M.F."/>
            <person name="Lindblad-Toh K."/>
            <person name="Llopart A."/>
            <person name="Long M."/>
            <person name="Low L."/>
            <person name="Lozovsky E."/>
            <person name="Lu J."/>
            <person name="Luo M."/>
            <person name="Machado C.A."/>
            <person name="Makalowski W."/>
            <person name="Marzo M."/>
            <person name="Matsuda M."/>
            <person name="Matzkin L."/>
            <person name="McAllister B."/>
            <person name="McBride C.S."/>
            <person name="McKernan B."/>
            <person name="McKernan K."/>
            <person name="Mendez-Lago M."/>
            <person name="Minx P."/>
            <person name="Mollenhauer M.U."/>
            <person name="Montooth K."/>
            <person name="Mount S.M."/>
            <person name="Mu X."/>
            <person name="Myers E."/>
            <person name="Negre B."/>
            <person name="Newfeld S."/>
            <person name="Nielsen R."/>
            <person name="Noor M.A."/>
            <person name="O'Grady P."/>
            <person name="Pachter L."/>
            <person name="Papaceit M."/>
            <person name="Parisi M.J."/>
            <person name="Parisi M."/>
            <person name="Parts L."/>
            <person name="Pedersen J.S."/>
            <person name="Pesole G."/>
            <person name="Phillippy A.M."/>
            <person name="Ponting C.P."/>
            <person name="Pop M."/>
            <person name="Porcelli D."/>
            <person name="Powell J.R."/>
            <person name="Prohaska S."/>
            <person name="Pruitt K."/>
            <person name="Puig M."/>
            <person name="Quesneville H."/>
            <person name="Ram K.R."/>
            <person name="Rand D."/>
            <person name="Rasmussen M.D."/>
            <person name="Reed L.K."/>
            <person name="Reenan R."/>
            <person name="Reily A."/>
            <person name="Remington K.A."/>
            <person name="Rieger T.T."/>
            <person name="Ritchie M.G."/>
            <person name="Robin C."/>
            <person name="Rogers Y.H."/>
            <person name="Rohde C."/>
            <person name="Rozas J."/>
            <person name="Rubenfield M.J."/>
            <person name="Ruiz A."/>
            <person name="Russo S."/>
            <person name="Salzberg S.L."/>
            <person name="Sanchez-Gracia A."/>
            <person name="Saranga D.J."/>
            <person name="Sato H."/>
            <person name="Schaeffer S.W."/>
            <person name="Schatz M.C."/>
            <person name="Schlenke T."/>
            <person name="Schwartz R."/>
            <person name="Segarra C."/>
            <person name="Singh R.S."/>
            <person name="Sirot L."/>
            <person name="Sirota M."/>
            <person name="Sisneros N.B."/>
            <person name="Smith C.D."/>
            <person name="Smith T.F."/>
            <person name="Spieth J."/>
            <person name="Stage D.E."/>
            <person name="Stark A."/>
            <person name="Stephan W."/>
            <person name="Strausberg R.L."/>
            <person name="Strempel S."/>
            <person name="Sturgill D."/>
            <person name="Sutton G."/>
            <person name="Sutton G.G."/>
            <person name="Tao W."/>
            <person name="Teichmann S."/>
            <person name="Tobari Y.N."/>
            <person name="Tomimura Y."/>
            <person name="Tsolas J.M."/>
            <person name="Valente V.L."/>
            <person name="Venter E."/>
            <person name="Venter J.C."/>
            <person name="Vicario S."/>
            <person name="Vieira F.G."/>
            <person name="Vilella A.J."/>
            <person name="Villasante A."/>
            <person name="Walenz B."/>
            <person name="Wang J."/>
            <person name="Wasserman M."/>
            <person name="Watts T."/>
            <person name="Wilson D."/>
            <person name="Wilson R.K."/>
            <person name="Wing R.A."/>
            <person name="Wolfner M.F."/>
            <person name="Wong A."/>
            <person name="Wong G.K."/>
            <person name="Wu C.I."/>
            <person name="Wu G."/>
            <person name="Yamamoto D."/>
            <person name="Yang H.P."/>
            <person name="Yang S.P."/>
            <person name="Yorke J.A."/>
            <person name="Yoshida K."/>
            <person name="Zdobnov E."/>
            <person name="Zhang P."/>
            <person name="Zhang Y."/>
            <person name="Zimin A.V."/>
            <person name="Baldwin J."/>
            <person name="Abdouelleil A."/>
            <person name="Abdulkadir J."/>
            <person name="Abebe A."/>
            <person name="Abera B."/>
            <person name="Abreu J."/>
            <person name="Acer S.C."/>
            <person name="Aftuck L."/>
            <person name="Alexander A."/>
            <person name="An P."/>
            <person name="Anderson E."/>
            <person name="Anderson S."/>
            <person name="Arachi H."/>
            <person name="Azer M."/>
            <person name="Bachantsang P."/>
            <person name="Barry A."/>
            <person name="Bayul T."/>
            <person name="Berlin A."/>
            <person name="Bessette D."/>
            <person name="Bloom T."/>
            <person name="Blye J."/>
            <person name="Boguslavskiy L."/>
            <person name="Bonnet C."/>
            <person name="Boukhgalter B."/>
            <person name="Bourzgui I."/>
            <person name="Brown A."/>
            <person name="Cahill P."/>
            <person name="Channer S."/>
            <person name="Cheshatsang Y."/>
            <person name="Chuda L."/>
            <person name="Citroen M."/>
            <person name="Collymore A."/>
            <person name="Cooke P."/>
            <person name="Costello M."/>
            <person name="D'Aco K."/>
            <person name="Daza R."/>
            <person name="De Haan G."/>
            <person name="DeGray S."/>
            <person name="DeMaso C."/>
            <person name="Dhargay N."/>
            <person name="Dooley K."/>
            <person name="Dooley E."/>
            <person name="Doricent M."/>
            <person name="Dorje P."/>
            <person name="Dorjee K."/>
            <person name="Dupes A."/>
            <person name="Elong R."/>
            <person name="Falk J."/>
            <person name="Farina A."/>
            <person name="Faro S."/>
            <person name="Ferguson D."/>
            <person name="Fisher S."/>
            <person name="Foley C.D."/>
            <person name="Franke A."/>
            <person name="Friedrich D."/>
            <person name="Gadbois L."/>
            <person name="Gearin G."/>
            <person name="Gearin C.R."/>
            <person name="Giannoukos G."/>
            <person name="Goode T."/>
            <person name="Graham J."/>
            <person name="Grandbois E."/>
            <person name="Grewal S."/>
            <person name="Gyaltsen K."/>
            <person name="Hafez N."/>
            <person name="Hagos B."/>
            <person name="Hall J."/>
            <person name="Henson C."/>
            <person name="Hollinger A."/>
            <person name="Honan T."/>
            <person name="Huard M.D."/>
            <person name="Hughes L."/>
            <person name="Hurhula B."/>
            <person name="Husby M.E."/>
            <person name="Kamat A."/>
            <person name="Kanga B."/>
            <person name="Kashin S."/>
            <person name="Khazanovich D."/>
            <person name="Kisner P."/>
            <person name="Lance K."/>
            <person name="Lara M."/>
            <person name="Lee W."/>
            <person name="Lennon N."/>
            <person name="Letendre F."/>
            <person name="LeVine R."/>
            <person name="Lipovsky A."/>
            <person name="Liu X."/>
            <person name="Liu J."/>
            <person name="Liu S."/>
            <person name="Lokyitsang T."/>
            <person name="Lokyitsang Y."/>
            <person name="Lubonja R."/>
            <person name="Lui A."/>
            <person name="MacDonald P."/>
            <person name="Magnisalis V."/>
            <person name="Maru K."/>
            <person name="Matthews C."/>
            <person name="McCusker W."/>
            <person name="McDonough S."/>
            <person name="Mehta T."/>
            <person name="Meldrim J."/>
            <person name="Meneus L."/>
            <person name="Mihai O."/>
            <person name="Mihalev A."/>
            <person name="Mihova T."/>
            <person name="Mittelman R."/>
            <person name="Mlenga V."/>
            <person name="Montmayeur A."/>
            <person name="Mulrain L."/>
            <person name="Navidi A."/>
            <person name="Naylor J."/>
            <person name="Negash T."/>
            <person name="Nguyen T."/>
            <person name="Nguyen N."/>
            <person name="Nicol R."/>
            <person name="Norbu C."/>
            <person name="Norbu N."/>
            <person name="Novod N."/>
            <person name="O'Neill B."/>
            <person name="Osman S."/>
            <person name="Markiewicz E."/>
            <person name="Oyono O.L."/>
            <person name="Patti C."/>
            <person name="Phunkhang P."/>
            <person name="Pierre F."/>
            <person name="Priest M."/>
            <person name="Raghuraman S."/>
            <person name="Rege F."/>
            <person name="Reyes R."/>
            <person name="Rise C."/>
            <person name="Rogov P."/>
            <person name="Ross K."/>
            <person name="Ryan E."/>
            <person name="Settipalli S."/>
            <person name="Shea T."/>
            <person name="Sherpa N."/>
            <person name="Shi L."/>
            <person name="Shih D."/>
            <person name="Sparrow T."/>
            <person name="Spaulding J."/>
            <person name="Stalker J."/>
            <person name="Stange-Thomann N."/>
            <person name="Stavropoulos S."/>
            <person name="Stone C."/>
            <person name="Strader C."/>
            <person name="Tesfaye S."/>
            <person name="Thomson T."/>
            <person name="Thoulutsang Y."/>
            <person name="Thoulutsang D."/>
            <person name="Topham K."/>
            <person name="Topping I."/>
            <person name="Tsamla T."/>
            <person name="Vassiliev H."/>
            <person name="Vo A."/>
            <person name="Wangchuk T."/>
            <person name="Wangdi T."/>
            <person name="Weiand M."/>
            <person name="Wilkinson J."/>
            <person name="Wilson A."/>
            <person name="Yadav S."/>
            <person name="Young G."/>
            <person name="Yu Q."/>
            <person name="Zembek L."/>
            <person name="Zhong D."/>
            <person name="Zimmer A."/>
            <person name="Zwirko Z."/>
            <person name="Jaffe D.B."/>
            <person name="Alvarez P."/>
            <person name="Brockman W."/>
            <person name="Butler J."/>
            <person name="Chin C."/>
            <person name="Gnerre S."/>
            <person name="Grabherr M."/>
            <person name="Kleber M."/>
            <person name="Mauceli E."/>
            <person name="MacCallum I."/>
        </authorList>
    </citation>
    <scope>NUCLEOTIDE SEQUENCE [LARGE SCALE GENOMIC DNA]</scope>
    <source>
        <strain evidence="9">Tucson 15081-1352.22</strain>
    </source>
</reference>
<dbReference type="Gene3D" id="4.10.365.10">
    <property type="entry name" value="p27"/>
    <property type="match status" value="1"/>
</dbReference>
<dbReference type="GO" id="GO:0005634">
    <property type="term" value="C:nucleus"/>
    <property type="evidence" value="ECO:0007669"/>
    <property type="project" value="UniProtKB-SubCell"/>
</dbReference>
<protein>
    <recommendedName>
        <fullName evidence="7">Cyclin-dependent kinase inhibitor domain-containing protein</fullName>
    </recommendedName>
</protein>
<keyword evidence="9" id="KW-1185">Reference proteome</keyword>
<evidence type="ECO:0000313" key="8">
    <source>
        <dbReference type="EMBL" id="EDW10672.1"/>
    </source>
</evidence>
<evidence type="ECO:0000313" key="9">
    <source>
        <dbReference type="Proteomes" id="UP000009192"/>
    </source>
</evidence>
<dbReference type="InterPro" id="IPR044898">
    <property type="entry name" value="CDI_dom_sf"/>
</dbReference>
<dbReference type="OrthoDB" id="6373236at2759"/>
<dbReference type="PhylomeDB" id="B4KTU6"/>
<proteinExistence type="inferred from homology"/>
<organism evidence="8 9">
    <name type="scientific">Drosophila mojavensis</name>
    <name type="common">Fruit fly</name>
    <dbReference type="NCBI Taxonomy" id="7230"/>
    <lineage>
        <taxon>Eukaryota</taxon>
        <taxon>Metazoa</taxon>
        <taxon>Ecdysozoa</taxon>
        <taxon>Arthropoda</taxon>
        <taxon>Hexapoda</taxon>
        <taxon>Insecta</taxon>
        <taxon>Pterygota</taxon>
        <taxon>Neoptera</taxon>
        <taxon>Endopterygota</taxon>
        <taxon>Diptera</taxon>
        <taxon>Brachycera</taxon>
        <taxon>Muscomorpha</taxon>
        <taxon>Ephydroidea</taxon>
        <taxon>Drosophilidae</taxon>
        <taxon>Drosophila</taxon>
    </lineage>
</organism>
<dbReference type="OMA" id="FCKMSSS"/>
<dbReference type="Proteomes" id="UP000009192">
    <property type="component" value="Unassembled WGS sequence"/>
</dbReference>
<dbReference type="PANTHER" id="PTHR10265">
    <property type="entry name" value="CYCLIN-DEPENDENT KINASE INHIBITOR 1"/>
    <property type="match status" value="1"/>
</dbReference>
<gene>
    <name evidence="8" type="primary">Dmoj\GI18426</name>
    <name evidence="8" type="ORF">Dmoj_GI18426</name>
</gene>
<dbReference type="GO" id="GO:0006279">
    <property type="term" value="P:premeiotic DNA replication"/>
    <property type="evidence" value="ECO:0007669"/>
    <property type="project" value="EnsemblMetazoa"/>
</dbReference>
<keyword evidence="3" id="KW-0649">Protein kinase inhibitor</keyword>
<dbReference type="Pfam" id="PF02234">
    <property type="entry name" value="CDI"/>
    <property type="match status" value="1"/>
</dbReference>
<evidence type="ECO:0000256" key="3">
    <source>
        <dbReference type="ARBA" id="ARBA00023013"/>
    </source>
</evidence>
<sequence>MVSARMLHPVVLSELCKMSYSPASRLQSPCVRQLDVNRIKRNLFGSVPLTENNPGFFSAELELQQERASQKWGFDFRADRPLASNASYNWQRVSSQESTFAPQMYTLTRAAHVRPAVGPASDMEALLNDRADRENSANSSLDASTDTEYDSQDESLSFKCSSSSSSISVVASTSAAALIASAASSATATTCSSPAQQRKRQLKITEFMKERKRLSQAPKKLSPAKRLRTSSGSSSSNANATSVGSLLKRTRHN</sequence>
<dbReference type="GO" id="GO:0007488">
    <property type="term" value="P:histoblast morphogenesis"/>
    <property type="evidence" value="ECO:0007669"/>
    <property type="project" value="EnsemblMetazoa"/>
</dbReference>
<dbReference type="eggNOG" id="KOG4743">
    <property type="taxonomic scope" value="Eukaryota"/>
</dbReference>
<evidence type="ECO:0000256" key="5">
    <source>
        <dbReference type="ARBA" id="ARBA00023306"/>
    </source>
</evidence>
<feature type="region of interest" description="Disordered" evidence="6">
    <location>
        <begin position="210"/>
        <end position="253"/>
    </location>
</feature>
<accession>B4KTU6</accession>
<evidence type="ECO:0000256" key="6">
    <source>
        <dbReference type="SAM" id="MobiDB-lite"/>
    </source>
</evidence>
<dbReference type="GO" id="GO:0000278">
    <property type="term" value="P:mitotic cell cycle"/>
    <property type="evidence" value="ECO:0007669"/>
    <property type="project" value="EnsemblMetazoa"/>
</dbReference>
<dbReference type="InParanoid" id="B4KTU6"/>
<dbReference type="GO" id="GO:0051729">
    <property type="term" value="P:germline cell cycle switching, mitotic to meiotic cell cycle"/>
    <property type="evidence" value="ECO:0007669"/>
    <property type="project" value="EnsemblMetazoa"/>
</dbReference>
<feature type="compositionally biased region" description="Low complexity" evidence="6">
    <location>
        <begin position="229"/>
        <end position="245"/>
    </location>
</feature>
<dbReference type="GO" id="GO:0004861">
    <property type="term" value="F:cyclin-dependent protein serine/threonine kinase inhibitor activity"/>
    <property type="evidence" value="ECO:0007669"/>
    <property type="project" value="EnsemblMetazoa"/>
</dbReference>
<name>B4KTU6_DROMO</name>
<evidence type="ECO:0000256" key="2">
    <source>
        <dbReference type="ARBA" id="ARBA00006726"/>
    </source>
</evidence>
<keyword evidence="5" id="KW-0131">Cell cycle</keyword>
<dbReference type="AlphaFoldDB" id="B4KTU6"/>
<comment type="subcellular location">
    <subcellularLocation>
        <location evidence="1">Nucleus</location>
    </subcellularLocation>
</comment>